<keyword evidence="4" id="KW-1185">Reference proteome</keyword>
<feature type="signal peptide" evidence="2">
    <location>
        <begin position="1"/>
        <end position="18"/>
    </location>
</feature>
<evidence type="ECO:0000256" key="1">
    <source>
        <dbReference type="SAM" id="MobiDB-lite"/>
    </source>
</evidence>
<reference evidence="4" key="1">
    <citation type="journal article" date="2008" name="Nat. Genet.">
        <title>The Pristionchus pacificus genome provides a unique perspective on nematode lifestyle and parasitism.</title>
        <authorList>
            <person name="Dieterich C."/>
            <person name="Clifton S.W."/>
            <person name="Schuster L.N."/>
            <person name="Chinwalla A."/>
            <person name="Delehaunty K."/>
            <person name="Dinkelacker I."/>
            <person name="Fulton L."/>
            <person name="Fulton R."/>
            <person name="Godfrey J."/>
            <person name="Minx P."/>
            <person name="Mitreva M."/>
            <person name="Roeseler W."/>
            <person name="Tian H."/>
            <person name="Witte H."/>
            <person name="Yang S.P."/>
            <person name="Wilson R.K."/>
            <person name="Sommer R.J."/>
        </authorList>
    </citation>
    <scope>NUCLEOTIDE SEQUENCE [LARGE SCALE GENOMIC DNA]</scope>
    <source>
        <strain evidence="4">PS312</strain>
    </source>
</reference>
<dbReference type="Proteomes" id="UP000005239">
    <property type="component" value="Unassembled WGS sequence"/>
</dbReference>
<accession>A0A8R1YBK6</accession>
<proteinExistence type="predicted"/>
<keyword evidence="2" id="KW-0732">Signal</keyword>
<feature type="region of interest" description="Disordered" evidence="1">
    <location>
        <begin position="291"/>
        <end position="317"/>
    </location>
</feature>
<reference evidence="3" key="2">
    <citation type="submission" date="2022-06" db="UniProtKB">
        <authorList>
            <consortium name="EnsemblMetazoa"/>
        </authorList>
    </citation>
    <scope>IDENTIFICATION</scope>
    <source>
        <strain evidence="3">PS312</strain>
    </source>
</reference>
<evidence type="ECO:0000313" key="3">
    <source>
        <dbReference type="EnsemblMetazoa" id="PPA12591.1"/>
    </source>
</evidence>
<accession>A0A2A6CS47</accession>
<feature type="compositionally biased region" description="Polar residues" evidence="1">
    <location>
        <begin position="305"/>
        <end position="317"/>
    </location>
</feature>
<feature type="compositionally biased region" description="Low complexity" evidence="1">
    <location>
        <begin position="203"/>
        <end position="214"/>
    </location>
</feature>
<organism evidence="3 4">
    <name type="scientific">Pristionchus pacificus</name>
    <name type="common">Parasitic nematode worm</name>
    <dbReference type="NCBI Taxonomy" id="54126"/>
    <lineage>
        <taxon>Eukaryota</taxon>
        <taxon>Metazoa</taxon>
        <taxon>Ecdysozoa</taxon>
        <taxon>Nematoda</taxon>
        <taxon>Chromadorea</taxon>
        <taxon>Rhabditida</taxon>
        <taxon>Rhabditina</taxon>
        <taxon>Diplogasteromorpha</taxon>
        <taxon>Diplogasteroidea</taxon>
        <taxon>Neodiplogasteridae</taxon>
        <taxon>Pristionchus</taxon>
    </lineage>
</organism>
<evidence type="ECO:0000256" key="2">
    <source>
        <dbReference type="SAM" id="SignalP"/>
    </source>
</evidence>
<protein>
    <submittedName>
        <fullName evidence="3">Uncharacterized protein</fullName>
    </submittedName>
</protein>
<dbReference type="EnsemblMetazoa" id="PPA12591.1">
    <property type="protein sequence ID" value="PPA12591.1"/>
    <property type="gene ID" value="WBGene00102145"/>
</dbReference>
<dbReference type="AlphaFoldDB" id="A0A2A6CS47"/>
<sequence>MIPRSSILLLMMPMLMLSDVPLTKVESGKLDLPDLPSSRRVAARFIGTPLRRQIRMIDRNNAMNEGEPPIRLRSPIKPMRNIYYYGDNQQLSRASGRFHNKVHAFPTHSIPQAMQMQDDAVLPPPPTYDPKRHHRDKLIIDDRVMSEAADMARGLERTTMRVRTFADIDVKKMPTTTTPLPAVSVTKMTKKEHQPVSSIDRTASVGSPSSSALGPPAPPLRSFAREQQRLLLQQQQQAPPLLAAPQQLQPIRILPTVTPPPLHPQIGPLIRHPAPVAPPILTLHMGVLGAASNLQQGGPPQQPPSQLFTPQPAPLNSQAPNATLEQLGCGWDWVSNSCKEVFTIGWCGQCHDFGNIFVHNCKCVQPLINVKALVNPQGRAA</sequence>
<dbReference type="OrthoDB" id="5876340at2759"/>
<feature type="region of interest" description="Disordered" evidence="1">
    <location>
        <begin position="187"/>
        <end position="220"/>
    </location>
</feature>
<gene>
    <name evidence="3" type="primary">WBGene00102145</name>
</gene>
<evidence type="ECO:0000313" key="4">
    <source>
        <dbReference type="Proteomes" id="UP000005239"/>
    </source>
</evidence>
<feature type="chain" id="PRO_5043870499" evidence="2">
    <location>
        <begin position="19"/>
        <end position="381"/>
    </location>
</feature>
<name>A0A2A6CS47_PRIPA</name>